<dbReference type="InterPro" id="IPR018247">
    <property type="entry name" value="EF_Hand_1_Ca_BS"/>
</dbReference>
<sequence length="326" mass="37719">MPIESIPDSDLIKPKTKRLQRESYWMDQLQTVAPNGLNIQHDNQMIPFVATFNHTAAKTSPIVKQYYSELQNRFPNVYTKRLVIAYKRNKNLSNFLVRASFENPIKKCGIETLLFYQKLFHIDDVDDDDVVEYDDLVSEIQRSDSNNDRIWTYEEALTDVDYENVTEEHFLSYDHNGDGHISSQDAWLVFELLPGTGNYLNLENFLIIQATRDKKSQGPEIDIKAFVHAVKDFRIIDVDDDFILTRKEFRMRFKSADRNKDGQLTGSEIRNLFPMRSTPPPNICGDWNVDCSQDDAMALFDSAATENGSQLSVDEYIRHFGPLVKI</sequence>
<evidence type="ECO:0000313" key="3">
    <source>
        <dbReference type="EMBL" id="ESP00369.1"/>
    </source>
</evidence>
<keyword evidence="4" id="KW-1185">Reference proteome</keyword>
<evidence type="ECO:0000259" key="2">
    <source>
        <dbReference type="PROSITE" id="PS50222"/>
    </source>
</evidence>
<dbReference type="AlphaFoldDB" id="V4A8V8"/>
<evidence type="ECO:0000256" key="1">
    <source>
        <dbReference type="ARBA" id="ARBA00022837"/>
    </source>
</evidence>
<keyword evidence="1" id="KW-0106">Calcium</keyword>
<reference evidence="3 4" key="1">
    <citation type="journal article" date="2013" name="Nature">
        <title>Insights into bilaterian evolution from three spiralian genomes.</title>
        <authorList>
            <person name="Simakov O."/>
            <person name="Marletaz F."/>
            <person name="Cho S.J."/>
            <person name="Edsinger-Gonzales E."/>
            <person name="Havlak P."/>
            <person name="Hellsten U."/>
            <person name="Kuo D.H."/>
            <person name="Larsson T."/>
            <person name="Lv J."/>
            <person name="Arendt D."/>
            <person name="Savage R."/>
            <person name="Osoegawa K."/>
            <person name="de Jong P."/>
            <person name="Grimwood J."/>
            <person name="Chapman J.A."/>
            <person name="Shapiro H."/>
            <person name="Aerts A."/>
            <person name="Otillar R.P."/>
            <person name="Terry A.Y."/>
            <person name="Boore J.L."/>
            <person name="Grigoriev I.V."/>
            <person name="Lindberg D.R."/>
            <person name="Seaver E.C."/>
            <person name="Weisblat D.A."/>
            <person name="Putnam N.H."/>
            <person name="Rokhsar D.S."/>
        </authorList>
    </citation>
    <scope>NUCLEOTIDE SEQUENCE [LARGE SCALE GENOMIC DNA]</scope>
</reference>
<dbReference type="InterPro" id="IPR011992">
    <property type="entry name" value="EF-hand-dom_pair"/>
</dbReference>
<dbReference type="PROSITE" id="PS00018">
    <property type="entry name" value="EF_HAND_1"/>
    <property type="match status" value="2"/>
</dbReference>
<dbReference type="GeneID" id="20243793"/>
<organism evidence="3 4">
    <name type="scientific">Lottia gigantea</name>
    <name type="common">Giant owl limpet</name>
    <dbReference type="NCBI Taxonomy" id="225164"/>
    <lineage>
        <taxon>Eukaryota</taxon>
        <taxon>Metazoa</taxon>
        <taxon>Spiralia</taxon>
        <taxon>Lophotrochozoa</taxon>
        <taxon>Mollusca</taxon>
        <taxon>Gastropoda</taxon>
        <taxon>Patellogastropoda</taxon>
        <taxon>Lottioidea</taxon>
        <taxon>Lottiidae</taxon>
        <taxon>Lottia</taxon>
    </lineage>
</organism>
<dbReference type="PROSITE" id="PS50222">
    <property type="entry name" value="EF_HAND_2"/>
    <property type="match status" value="1"/>
</dbReference>
<dbReference type="KEGG" id="lgi:LOTGIDRAFT_176476"/>
<proteinExistence type="predicted"/>
<feature type="domain" description="EF-hand" evidence="2">
    <location>
        <begin position="244"/>
        <end position="279"/>
    </location>
</feature>
<dbReference type="Proteomes" id="UP000030746">
    <property type="component" value="Unassembled WGS sequence"/>
</dbReference>
<gene>
    <name evidence="3" type="ORF">LOTGIDRAFT_176476</name>
</gene>
<dbReference type="InterPro" id="IPR002048">
    <property type="entry name" value="EF_hand_dom"/>
</dbReference>
<dbReference type="RefSeq" id="XP_009048946.1">
    <property type="nucleotide sequence ID" value="XM_009050698.1"/>
</dbReference>
<dbReference type="Gene3D" id="1.10.238.10">
    <property type="entry name" value="EF-hand"/>
    <property type="match status" value="1"/>
</dbReference>
<dbReference type="OrthoDB" id="10020961at2759"/>
<dbReference type="EMBL" id="KB200733">
    <property type="protein sequence ID" value="ESP00369.1"/>
    <property type="molecule type" value="Genomic_DNA"/>
</dbReference>
<accession>V4A8V8</accession>
<evidence type="ECO:0000313" key="4">
    <source>
        <dbReference type="Proteomes" id="UP000030746"/>
    </source>
</evidence>
<dbReference type="Pfam" id="PF13202">
    <property type="entry name" value="EF-hand_5"/>
    <property type="match status" value="1"/>
</dbReference>
<protein>
    <recommendedName>
        <fullName evidence="2">EF-hand domain-containing protein</fullName>
    </recommendedName>
</protein>
<dbReference type="GO" id="GO:0005509">
    <property type="term" value="F:calcium ion binding"/>
    <property type="evidence" value="ECO:0007669"/>
    <property type="project" value="InterPro"/>
</dbReference>
<dbReference type="SUPFAM" id="SSF47473">
    <property type="entry name" value="EF-hand"/>
    <property type="match status" value="1"/>
</dbReference>
<dbReference type="HOGENOM" id="CLU_853329_0_0_1"/>
<name>V4A8V8_LOTGI</name>
<dbReference type="CTD" id="20243793"/>